<dbReference type="Proteomes" id="UP001597061">
    <property type="component" value="Unassembled WGS sequence"/>
</dbReference>
<proteinExistence type="predicted"/>
<feature type="transmembrane region" description="Helical" evidence="6">
    <location>
        <begin position="12"/>
        <end position="33"/>
    </location>
</feature>
<evidence type="ECO:0000313" key="7">
    <source>
        <dbReference type="EMBL" id="MFD0988925.1"/>
    </source>
</evidence>
<evidence type="ECO:0000256" key="4">
    <source>
        <dbReference type="ARBA" id="ARBA00022989"/>
    </source>
</evidence>
<evidence type="ECO:0000313" key="8">
    <source>
        <dbReference type="Proteomes" id="UP001597061"/>
    </source>
</evidence>
<feature type="transmembrane region" description="Helical" evidence="6">
    <location>
        <begin position="302"/>
        <end position="324"/>
    </location>
</feature>
<comment type="caution">
    <text evidence="7">The sequence shown here is derived from an EMBL/GenBank/DDBJ whole genome shotgun (WGS) entry which is preliminary data.</text>
</comment>
<feature type="transmembrane region" description="Helical" evidence="6">
    <location>
        <begin position="178"/>
        <end position="199"/>
    </location>
</feature>
<dbReference type="InterPro" id="IPR050833">
    <property type="entry name" value="Poly_Biosynth_Transport"/>
</dbReference>
<organism evidence="7 8">
    <name type="scientific">Mariniflexile jejuense</name>
    <dbReference type="NCBI Taxonomy" id="1173582"/>
    <lineage>
        <taxon>Bacteria</taxon>
        <taxon>Pseudomonadati</taxon>
        <taxon>Bacteroidota</taxon>
        <taxon>Flavobacteriia</taxon>
        <taxon>Flavobacteriales</taxon>
        <taxon>Flavobacteriaceae</taxon>
        <taxon>Mariniflexile</taxon>
    </lineage>
</organism>
<sequence length="461" mass="51414">MKMLKKIAREDNFLSLTGNLVIAILGIGGFALLARTLSIQVFGEWVLFVAAGSFVEMFRFGITNTGLIRYLSGADTVSRVKLIGSNALISLGATIFVAVILIACKMLFPDAIRNSGYNIFFTWYPLLAFLNLPWNIALVVLQADRKYAQILALKSINSGFFFLVILINFIMLDLTLTQLVIALLIINAITSLMSFVLGWDGILLIRKASSETNKTLLHFGKYTTFTLIGTNLLRSVDTLIISLSPLGSAAVALYSIPLKLTELQQIPLRSFAATAFPKMSKASVQNKIEEVKDLFYSYSGALTYLFIGISIFTFVFAEFFVLLISGSQYLVTDPITGFNVVDIVRVFSIYGLLLPIDRMTGIALDSINKPKINALKVFVMVIANVIGDLVAIFIFKSLILVAIASILFTILGIWMGMYFFNKEVLISYKEIFKSGLKFYLSLFNKITHKRYERFVKFENNI</sequence>
<dbReference type="PANTHER" id="PTHR30250">
    <property type="entry name" value="PST FAMILY PREDICTED COLANIC ACID TRANSPORTER"/>
    <property type="match status" value="1"/>
</dbReference>
<evidence type="ECO:0000256" key="2">
    <source>
        <dbReference type="ARBA" id="ARBA00022475"/>
    </source>
</evidence>
<keyword evidence="4 6" id="KW-1133">Transmembrane helix</keyword>
<comment type="subcellular location">
    <subcellularLocation>
        <location evidence="1">Cell membrane</location>
        <topology evidence="1">Multi-pass membrane protein</topology>
    </subcellularLocation>
</comment>
<keyword evidence="5 6" id="KW-0472">Membrane</keyword>
<evidence type="ECO:0000256" key="3">
    <source>
        <dbReference type="ARBA" id="ARBA00022692"/>
    </source>
</evidence>
<dbReference type="RefSeq" id="WP_379924503.1">
    <property type="nucleotide sequence ID" value="NZ_JBHTJI010000001.1"/>
</dbReference>
<dbReference type="PANTHER" id="PTHR30250:SF11">
    <property type="entry name" value="O-ANTIGEN TRANSPORTER-RELATED"/>
    <property type="match status" value="1"/>
</dbReference>
<evidence type="ECO:0000256" key="5">
    <source>
        <dbReference type="ARBA" id="ARBA00023136"/>
    </source>
</evidence>
<feature type="transmembrane region" description="Helical" evidence="6">
    <location>
        <begin position="45"/>
        <end position="62"/>
    </location>
</feature>
<feature type="transmembrane region" description="Helical" evidence="6">
    <location>
        <begin position="336"/>
        <end position="356"/>
    </location>
</feature>
<feature type="transmembrane region" description="Helical" evidence="6">
    <location>
        <begin position="401"/>
        <end position="420"/>
    </location>
</feature>
<keyword evidence="2" id="KW-1003">Cell membrane</keyword>
<keyword evidence="8" id="KW-1185">Reference proteome</keyword>
<keyword evidence="3 6" id="KW-0812">Transmembrane</keyword>
<feature type="transmembrane region" description="Helical" evidence="6">
    <location>
        <begin position="377"/>
        <end position="395"/>
    </location>
</feature>
<gene>
    <name evidence="7" type="ORF">ACFQ1R_02345</name>
</gene>
<evidence type="ECO:0000256" key="1">
    <source>
        <dbReference type="ARBA" id="ARBA00004651"/>
    </source>
</evidence>
<feature type="transmembrane region" description="Helical" evidence="6">
    <location>
        <begin position="153"/>
        <end position="172"/>
    </location>
</feature>
<evidence type="ECO:0000256" key="6">
    <source>
        <dbReference type="SAM" id="Phobius"/>
    </source>
</evidence>
<name>A0ABW3JGG9_9FLAO</name>
<feature type="transmembrane region" description="Helical" evidence="6">
    <location>
        <begin position="120"/>
        <end position="141"/>
    </location>
</feature>
<reference evidence="8" key="1">
    <citation type="journal article" date="2019" name="Int. J. Syst. Evol. Microbiol.">
        <title>The Global Catalogue of Microorganisms (GCM) 10K type strain sequencing project: providing services to taxonomists for standard genome sequencing and annotation.</title>
        <authorList>
            <consortium name="The Broad Institute Genomics Platform"/>
            <consortium name="The Broad Institute Genome Sequencing Center for Infectious Disease"/>
            <person name="Wu L."/>
            <person name="Ma J."/>
        </authorList>
    </citation>
    <scope>NUCLEOTIDE SEQUENCE [LARGE SCALE GENOMIC DNA]</scope>
    <source>
        <strain evidence="8">CCUG 62414</strain>
    </source>
</reference>
<accession>A0ABW3JGG9</accession>
<feature type="transmembrane region" description="Helical" evidence="6">
    <location>
        <begin position="83"/>
        <end position="108"/>
    </location>
</feature>
<dbReference type="EMBL" id="JBHTJI010000001">
    <property type="protein sequence ID" value="MFD0988925.1"/>
    <property type="molecule type" value="Genomic_DNA"/>
</dbReference>
<protein>
    <submittedName>
        <fullName evidence="7">Lipopolysaccharide biosynthesis protein</fullName>
    </submittedName>
</protein>